<dbReference type="AlphaFoldDB" id="A0A0K9P291"/>
<feature type="compositionally biased region" description="Low complexity" evidence="1">
    <location>
        <begin position="224"/>
        <end position="251"/>
    </location>
</feature>
<evidence type="ECO:0000313" key="3">
    <source>
        <dbReference type="Proteomes" id="UP000036987"/>
    </source>
</evidence>
<feature type="compositionally biased region" description="Basic and acidic residues" evidence="1">
    <location>
        <begin position="291"/>
        <end position="306"/>
    </location>
</feature>
<organism evidence="2 3">
    <name type="scientific">Zostera marina</name>
    <name type="common">Eelgrass</name>
    <dbReference type="NCBI Taxonomy" id="29655"/>
    <lineage>
        <taxon>Eukaryota</taxon>
        <taxon>Viridiplantae</taxon>
        <taxon>Streptophyta</taxon>
        <taxon>Embryophyta</taxon>
        <taxon>Tracheophyta</taxon>
        <taxon>Spermatophyta</taxon>
        <taxon>Magnoliopsida</taxon>
        <taxon>Liliopsida</taxon>
        <taxon>Zosteraceae</taxon>
        <taxon>Zostera</taxon>
    </lineage>
</organism>
<dbReference type="EMBL" id="LFYR01001368">
    <property type="protein sequence ID" value="KMZ62367.1"/>
    <property type="molecule type" value="Genomic_DNA"/>
</dbReference>
<accession>A0A0K9P291</accession>
<proteinExistence type="predicted"/>
<feature type="region of interest" description="Disordered" evidence="1">
    <location>
        <begin position="189"/>
        <end position="306"/>
    </location>
</feature>
<evidence type="ECO:0000256" key="1">
    <source>
        <dbReference type="SAM" id="MobiDB-lite"/>
    </source>
</evidence>
<keyword evidence="3" id="KW-1185">Reference proteome</keyword>
<feature type="compositionally biased region" description="Basic residues" evidence="1">
    <location>
        <begin position="253"/>
        <end position="262"/>
    </location>
</feature>
<evidence type="ECO:0000313" key="2">
    <source>
        <dbReference type="EMBL" id="KMZ62367.1"/>
    </source>
</evidence>
<protein>
    <submittedName>
        <fullName evidence="2">Uncharacterized protein</fullName>
    </submittedName>
</protein>
<comment type="caution">
    <text evidence="2">The sequence shown here is derived from an EMBL/GenBank/DDBJ whole genome shotgun (WGS) entry which is preliminary data.</text>
</comment>
<feature type="region of interest" description="Disordered" evidence="1">
    <location>
        <begin position="322"/>
        <end position="346"/>
    </location>
</feature>
<reference evidence="3" key="1">
    <citation type="journal article" date="2016" name="Nature">
        <title>The genome of the seagrass Zostera marina reveals angiosperm adaptation to the sea.</title>
        <authorList>
            <person name="Olsen J.L."/>
            <person name="Rouze P."/>
            <person name="Verhelst B."/>
            <person name="Lin Y.-C."/>
            <person name="Bayer T."/>
            <person name="Collen J."/>
            <person name="Dattolo E."/>
            <person name="De Paoli E."/>
            <person name="Dittami S."/>
            <person name="Maumus F."/>
            <person name="Michel G."/>
            <person name="Kersting A."/>
            <person name="Lauritano C."/>
            <person name="Lohaus R."/>
            <person name="Toepel M."/>
            <person name="Tonon T."/>
            <person name="Vanneste K."/>
            <person name="Amirebrahimi M."/>
            <person name="Brakel J."/>
            <person name="Bostroem C."/>
            <person name="Chovatia M."/>
            <person name="Grimwood J."/>
            <person name="Jenkins J.W."/>
            <person name="Jueterbock A."/>
            <person name="Mraz A."/>
            <person name="Stam W.T."/>
            <person name="Tice H."/>
            <person name="Bornberg-Bauer E."/>
            <person name="Green P.J."/>
            <person name="Pearson G.A."/>
            <person name="Procaccini G."/>
            <person name="Duarte C.M."/>
            <person name="Schmutz J."/>
            <person name="Reusch T.B.H."/>
            <person name="Van de Peer Y."/>
        </authorList>
    </citation>
    <scope>NUCLEOTIDE SEQUENCE [LARGE SCALE GENOMIC DNA]</scope>
    <source>
        <strain evidence="3">cv. Finnish</strain>
    </source>
</reference>
<dbReference type="Proteomes" id="UP000036987">
    <property type="component" value="Unassembled WGS sequence"/>
</dbReference>
<dbReference type="OrthoDB" id="786468at2759"/>
<feature type="compositionally biased region" description="Polar residues" evidence="1">
    <location>
        <begin position="190"/>
        <end position="206"/>
    </location>
</feature>
<feature type="compositionally biased region" description="Basic and acidic residues" evidence="1">
    <location>
        <begin position="327"/>
        <end position="341"/>
    </location>
</feature>
<dbReference type="STRING" id="29655.A0A0K9P291"/>
<name>A0A0K9P291_ZOSMR</name>
<sequence length="451" mass="51517">MEPSSPVVLFSDELKKKDAEEDEWSEIHGLRRLYGLLQQTTDQRKQEEENLDDRSLILLKKLLDDATHQAIQSQSTIMLDAPKENAPPPAIIEFRKKTVLGNKCMNPSSSPSSFSVRNLPFRRREGRIGGYYLNPMAPMSSGSGFDRRNIDERFKIDVGNRVNAKENATIDRRKVGRTESRACPLRRLSIESTRSYRPSRHSTNLSHLRHRESPKKLPTPPPSVSSCSSADSRSFSSTYYSSSSSVSSSSSNRVRRLGRRQKNGCSSRQKGTLPRHPSTVEKPHCALNSGKEGDSNGGTKKEKGNLRRRINEKLSFIFHHHHHHHHYNDDNKEEPPPESPKRVGSCKISNKGKLVEVSGERAVKKAHDHGYLHILVNSLINHLWHSSRDKEKQKNTKKVKNTKMVKKKKVDGGRKLHWWQVWKKHGGLNLNSRERRRKKSNLKVGLTKKKK</sequence>
<gene>
    <name evidence="2" type="ORF">ZOSMA_46G00410</name>
</gene>